<comment type="caution">
    <text evidence="1">The sequence shown here is derived from an EMBL/GenBank/DDBJ whole genome shotgun (WGS) entry which is preliminary data.</text>
</comment>
<protein>
    <submittedName>
        <fullName evidence="1">Uncharacterized protein</fullName>
    </submittedName>
</protein>
<evidence type="ECO:0000313" key="1">
    <source>
        <dbReference type="EMBL" id="GAG55689.1"/>
    </source>
</evidence>
<proteinExistence type="predicted"/>
<reference evidence="1" key="1">
    <citation type="journal article" date="2014" name="Front. Microbiol.">
        <title>High frequency of phylogenetically diverse reductive dehalogenase-homologous genes in deep subseafloor sedimentary metagenomes.</title>
        <authorList>
            <person name="Kawai M."/>
            <person name="Futagami T."/>
            <person name="Toyoda A."/>
            <person name="Takaki Y."/>
            <person name="Nishi S."/>
            <person name="Hori S."/>
            <person name="Arai W."/>
            <person name="Tsubouchi T."/>
            <person name="Morono Y."/>
            <person name="Uchiyama I."/>
            <person name="Ito T."/>
            <person name="Fujiyama A."/>
            <person name="Inagaki F."/>
            <person name="Takami H."/>
        </authorList>
    </citation>
    <scope>NUCLEOTIDE SEQUENCE</scope>
    <source>
        <strain evidence="1">Expedition CK06-06</strain>
    </source>
</reference>
<organism evidence="1">
    <name type="scientific">marine sediment metagenome</name>
    <dbReference type="NCBI Taxonomy" id="412755"/>
    <lineage>
        <taxon>unclassified sequences</taxon>
        <taxon>metagenomes</taxon>
        <taxon>ecological metagenomes</taxon>
    </lineage>
</organism>
<sequence>PDIYKDCSVCGKTFLARHGRRKYCSLKCQNEKNKRGWKRNGRIYFPLIDKFNIVDRKVRRGFMEHHINNFCVVPCPVIPHFNAGCGSVKQHRDTMRKWMLKLWVMDFDEMIRRCL</sequence>
<dbReference type="EMBL" id="BART01007281">
    <property type="protein sequence ID" value="GAG55689.1"/>
    <property type="molecule type" value="Genomic_DNA"/>
</dbReference>
<gene>
    <name evidence="1" type="ORF">S01H4_16595</name>
</gene>
<dbReference type="AlphaFoldDB" id="X0YI14"/>
<feature type="non-terminal residue" evidence="1">
    <location>
        <position position="1"/>
    </location>
</feature>
<accession>X0YI14</accession>
<name>X0YI14_9ZZZZ</name>